<dbReference type="InterPro" id="IPR051681">
    <property type="entry name" value="Ser/Thr_Kinases-Pseudokinases"/>
</dbReference>
<feature type="domain" description="Protein kinase" evidence="1">
    <location>
        <begin position="274"/>
        <end position="806"/>
    </location>
</feature>
<protein>
    <recommendedName>
        <fullName evidence="1">Protein kinase domain-containing protein</fullName>
    </recommendedName>
</protein>
<evidence type="ECO:0000313" key="3">
    <source>
        <dbReference type="Proteomes" id="UP000593906"/>
    </source>
</evidence>
<evidence type="ECO:0000313" key="2">
    <source>
        <dbReference type="EMBL" id="QOY41843.1"/>
    </source>
</evidence>
<name>A0A7S7LH23_CRYPV</name>
<dbReference type="AlphaFoldDB" id="A0A7S7LH23"/>
<dbReference type="GO" id="GO:0005524">
    <property type="term" value="F:ATP binding"/>
    <property type="evidence" value="ECO:0007669"/>
    <property type="project" value="InterPro"/>
</dbReference>
<dbReference type="InterPro" id="IPR001245">
    <property type="entry name" value="Ser-Thr/Tyr_kinase_cat_dom"/>
</dbReference>
<dbReference type="InterPro" id="IPR000719">
    <property type="entry name" value="Prot_kinase_dom"/>
</dbReference>
<dbReference type="EMBL" id="CP044418">
    <property type="protein sequence ID" value="QOY41843.1"/>
    <property type="molecule type" value="Genomic_DNA"/>
</dbReference>
<accession>A0A7S7LH23</accession>
<sequence>MLLIYSNGDICIETELNSKEKKFELKDHQSYYNILEEVGIVYFREKDQSKFVGKVSKVGRKGKGIMVALDGSMYESEYKAGEFSRGYFLGRYEIPKIDENLFKTKTIINIDRKFNEKRKILGNSRIEKYYDINPELEYFKNNQLHDQEKFDNLLKDLLKNWELDDYFELIHKKLTLDDLLLSSNLLSANGIARALGVNKVGHRIKLSNCIKQFRLVFGPLFLPRQFIKYPTESEITKKSFLPPLFISRPLNLYSYSGINIPFEQLIFVQKLERTDFPCKCSKGVFSSSSCCYLGKWLGKDVVIKVFRGKILQLKLWENTCKLIWSLRHPCLILTLGFCHYSSDIHCVITEYVHNGSLQKLLYKGSCICMYNCVWKDSDSKSIKMNFPPYYYNLKDTINNNSEKVSHDEIKMNPEFTYYIPNLNFNPNFETDFEMNTGSELNNISDLSMSSLNLILSPNSRSQNPSFWPEIPEYNLSFGIHTQSAIKIAKGIATGCLYLKQRGIFHLNLKPTNILIEEDLSVKLADFGHCLLEASFYPNDSIYLDILGNKKVTTNTDSNSSLDFPNLNCSSIENEFSFLNQVSSSPRLSDDRILNYLPPEVLKTNSPLLEPARLYLENKFERCQSIDSYSIGAILWEMINGQPPFGGLGNLQVQAYVGYSGATLDLNPVKDSLLFSNISLIQGLVSRCCGFSKLSHILHFKEIIGHSKKRLMTSSIQFPQSCSSSSSSSSSSQSLSSSSSSSFHPTSSSTLNVQNNTNIELQVNKVSWENSYPKRISIVQILKELKAIERMVTTSTEDSLARFMTGE</sequence>
<gene>
    <name evidence="2" type="ORF">CPATCC_002445</name>
</gene>
<dbReference type="Pfam" id="PF07714">
    <property type="entry name" value="PK_Tyr_Ser-Thr"/>
    <property type="match status" value="1"/>
</dbReference>
<dbReference type="SUPFAM" id="SSF56112">
    <property type="entry name" value="Protein kinase-like (PK-like)"/>
    <property type="match status" value="1"/>
</dbReference>
<organism evidence="2 3">
    <name type="scientific">Cryptosporidium parvum</name>
    <dbReference type="NCBI Taxonomy" id="5807"/>
    <lineage>
        <taxon>Eukaryota</taxon>
        <taxon>Sar</taxon>
        <taxon>Alveolata</taxon>
        <taxon>Apicomplexa</taxon>
        <taxon>Conoidasida</taxon>
        <taxon>Coccidia</taxon>
        <taxon>Eucoccidiorida</taxon>
        <taxon>Eimeriorina</taxon>
        <taxon>Cryptosporidiidae</taxon>
        <taxon>Cryptosporidium</taxon>
    </lineage>
</organism>
<dbReference type="PROSITE" id="PS50011">
    <property type="entry name" value="PROTEIN_KINASE_DOM"/>
    <property type="match status" value="1"/>
</dbReference>
<dbReference type="Proteomes" id="UP000593906">
    <property type="component" value="Chromosome 5"/>
</dbReference>
<proteinExistence type="predicted"/>
<dbReference type="GO" id="GO:0004674">
    <property type="term" value="F:protein serine/threonine kinase activity"/>
    <property type="evidence" value="ECO:0007669"/>
    <property type="project" value="TreeGrafter"/>
</dbReference>
<evidence type="ECO:0000259" key="1">
    <source>
        <dbReference type="PROSITE" id="PS50011"/>
    </source>
</evidence>
<reference evidence="2 3" key="1">
    <citation type="submission" date="2019-09" db="EMBL/GenBank/DDBJ databases">
        <title>Consistent, comparative and evidence-based genome assembly and annotation for Cryptosporidium parvum, C. hominis and C. tyzzeri.</title>
        <authorList>
            <person name="Baptista R.P."/>
            <person name="Li Y."/>
            <person name="Sateriale A."/>
            <person name="Ansell B."/>
            <person name="Jex A."/>
            <person name="Sanders M."/>
            <person name="Brooks K."/>
            <person name="Tracey A."/>
            <person name="Berriman M."/>
            <person name="Striepen B."/>
            <person name="Cotton J.A."/>
            <person name="Kissinger J.C."/>
        </authorList>
    </citation>
    <scope>NUCLEOTIDE SEQUENCE [LARGE SCALE GENOMIC DNA]</scope>
    <source>
        <strain evidence="2 3">IOWA-ATCC</strain>
    </source>
</reference>
<dbReference type="VEuPathDB" id="CryptoDB:CPATCC_0025940"/>
<dbReference type="Gene3D" id="1.10.510.10">
    <property type="entry name" value="Transferase(Phosphotransferase) domain 1"/>
    <property type="match status" value="2"/>
</dbReference>
<dbReference type="PANTHER" id="PTHR44329:SF140">
    <property type="entry name" value="INACTIVE PROTEIN TYROSINE KINASE PTKL"/>
    <property type="match status" value="1"/>
</dbReference>
<dbReference type="InterPro" id="IPR011009">
    <property type="entry name" value="Kinase-like_dom_sf"/>
</dbReference>
<dbReference type="PANTHER" id="PTHR44329">
    <property type="entry name" value="SERINE/THREONINE-PROTEIN KINASE TNNI3K-RELATED"/>
    <property type="match status" value="1"/>
</dbReference>